<gene>
    <name evidence="1" type="ORF">A2024_10015</name>
</gene>
<proteinExistence type="predicted"/>
<dbReference type="AlphaFoldDB" id="A0A1F5RIU3"/>
<name>A0A1F5RIU3_9BACT</name>
<sequence length="85" mass="9540">MSQLKAALQELATQAKANKIHKMAEMQVQSSYVVKVLELLGWRDSDWKLGSGQGVNTGKFPDISLHDRNKHTVLVVECPPQVPKW</sequence>
<reference evidence="1 2" key="1">
    <citation type="journal article" date="2016" name="Nat. Commun.">
        <title>Thousands of microbial genomes shed light on interconnected biogeochemical processes in an aquifer system.</title>
        <authorList>
            <person name="Anantharaman K."/>
            <person name="Brown C.T."/>
            <person name="Hug L.A."/>
            <person name="Sharon I."/>
            <person name="Castelle C.J."/>
            <person name="Probst A.J."/>
            <person name="Thomas B.C."/>
            <person name="Singh A."/>
            <person name="Wilkins M.J."/>
            <person name="Karaoz U."/>
            <person name="Brodie E.L."/>
            <person name="Williams K.H."/>
            <person name="Hubbard S.S."/>
            <person name="Banfield J.F."/>
        </authorList>
    </citation>
    <scope>NUCLEOTIDE SEQUENCE [LARGE SCALE GENOMIC DNA]</scope>
</reference>
<dbReference type="Proteomes" id="UP000177230">
    <property type="component" value="Unassembled WGS sequence"/>
</dbReference>
<organism evidence="1 2">
    <name type="scientific">Candidatus Edwardsbacteria bacterium GWF2_54_11</name>
    <dbReference type="NCBI Taxonomy" id="1817851"/>
    <lineage>
        <taxon>Bacteria</taxon>
        <taxon>Candidatus Edwardsiibacteriota</taxon>
    </lineage>
</organism>
<evidence type="ECO:0000313" key="1">
    <source>
        <dbReference type="EMBL" id="OGF14447.1"/>
    </source>
</evidence>
<comment type="caution">
    <text evidence="1">The sequence shown here is derived from an EMBL/GenBank/DDBJ whole genome shotgun (WGS) entry which is preliminary data.</text>
</comment>
<dbReference type="EMBL" id="MFFM01000001">
    <property type="protein sequence ID" value="OGF14447.1"/>
    <property type="molecule type" value="Genomic_DNA"/>
</dbReference>
<accession>A0A1F5RIU3</accession>
<evidence type="ECO:0000313" key="2">
    <source>
        <dbReference type="Proteomes" id="UP000177230"/>
    </source>
</evidence>
<protein>
    <submittedName>
        <fullName evidence="1">Uncharacterized protein</fullName>
    </submittedName>
</protein>